<feature type="binding site" evidence="9">
    <location>
        <position position="340"/>
    </location>
    <ligand>
        <name>Zn(2+)</name>
        <dbReference type="ChEBI" id="CHEBI:29105"/>
        <label>3</label>
    </ligand>
</feature>
<name>A0A1R1YFK7_9FUNG</name>
<keyword evidence="4 9" id="KW-0645">Protease</keyword>
<reference evidence="13 14" key="1">
    <citation type="submission" date="2017-01" db="EMBL/GenBank/DDBJ databases">
        <authorList>
            <person name="Mah S.A."/>
            <person name="Swanson W.J."/>
            <person name="Moy G.W."/>
            <person name="Vacquier V.D."/>
        </authorList>
    </citation>
    <scope>NUCLEOTIDE SEQUENCE [LARGE SCALE GENOMIC DNA]</scope>
    <source>
        <strain evidence="13 14">GSMNP</strain>
    </source>
</reference>
<dbReference type="GO" id="GO:0070006">
    <property type="term" value="F:metalloaminopeptidase activity"/>
    <property type="evidence" value="ECO:0007669"/>
    <property type="project" value="UniProtKB-UniRule"/>
</dbReference>
<dbReference type="Pfam" id="PF15801">
    <property type="entry name" value="zf-C6H2"/>
    <property type="match status" value="1"/>
</dbReference>
<comment type="function">
    <text evidence="9 11">Cotranslationally removes the N-terminal methionine from nascent proteins. The N-terminal methionine is often cleaved when the second residue in the primary sequence is small and uncharged (Met-Ala-, Cys, Gly, Pro, Ser, Thr, or Val).</text>
</comment>
<evidence type="ECO:0000256" key="1">
    <source>
        <dbReference type="ARBA" id="ARBA00004496"/>
    </source>
</evidence>
<dbReference type="Pfam" id="PF00557">
    <property type="entry name" value="Peptidase_M24"/>
    <property type="match status" value="1"/>
</dbReference>
<evidence type="ECO:0000256" key="5">
    <source>
        <dbReference type="ARBA" id="ARBA00022723"/>
    </source>
</evidence>
<evidence type="ECO:0000256" key="11">
    <source>
        <dbReference type="RuleBase" id="RU003653"/>
    </source>
</evidence>
<dbReference type="GO" id="GO:0005829">
    <property type="term" value="C:cytosol"/>
    <property type="evidence" value="ECO:0007669"/>
    <property type="project" value="TreeGrafter"/>
</dbReference>
<feature type="binding site" evidence="9">
    <location>
        <position position="211"/>
    </location>
    <ligand>
        <name>Zn(2+)</name>
        <dbReference type="ChEBI" id="CHEBI:29105"/>
        <label>3</label>
    </ligand>
</feature>
<feature type="binding site" evidence="9">
    <location>
        <position position="283"/>
    </location>
    <ligand>
        <name>a protein</name>
        <dbReference type="ChEBI" id="CHEBI:16541"/>
    </ligand>
    <ligandPart>
        <name>N-terminal L-methionine residue</name>
        <dbReference type="ChEBI" id="CHEBI:64731"/>
    </ligandPart>
</feature>
<evidence type="ECO:0000259" key="12">
    <source>
        <dbReference type="PROSITE" id="PS52013"/>
    </source>
</evidence>
<dbReference type="CDD" id="cd01086">
    <property type="entry name" value="MetAP1"/>
    <property type="match status" value="1"/>
</dbReference>
<dbReference type="NCBIfam" id="TIGR00500">
    <property type="entry name" value="met_pdase_I"/>
    <property type="match status" value="1"/>
</dbReference>
<dbReference type="InterPro" id="IPR000994">
    <property type="entry name" value="Pept_M24"/>
</dbReference>
<feature type="binding site" evidence="9">
    <location>
        <position position="340"/>
    </location>
    <ligand>
        <name>Zn(2+)</name>
        <dbReference type="ChEBI" id="CHEBI:29105"/>
        <label>4</label>
        <note>catalytic</note>
    </ligand>
</feature>
<feature type="binding site" evidence="9">
    <location>
        <position position="276"/>
    </location>
    <ligand>
        <name>Zn(2+)</name>
        <dbReference type="ChEBI" id="CHEBI:29105"/>
        <label>4</label>
        <note>catalytic</note>
    </ligand>
</feature>
<dbReference type="PROSITE" id="PS52013">
    <property type="entry name" value="ZF_C6H2"/>
    <property type="match status" value="1"/>
</dbReference>
<sequence length="363" mass="40320">MDSTKVCIGLNCGKEAKLQCPTCLKLGISSFFCDQDCFKRNWASHKSVHSNPLNDSSYDPFPSFKYTGKLKASYPLSKTRNVPDHIKRPDYAQDGIPISEKQMASTKIQALNAKEIEGMRTVCRLAREVLDIGARALRPGITTDEIDEIIHNACIERNSYPSPLNYYNFPKSVCTSLNEVICHGIPDKTVIKEGDLVNLDVTLYHNGFHGDLNETYIIGDINKKDKGTKLVYTAKECLDLAIKMVKPGTLYRDLGTVIESHAKKNGFTVVRSYCGHGINSLFHCAPNVPHYANNKTAGIMQPGHVFTIEPMINEGSSYDTTWPDNWTAVTRDGKRSAQFEHTLLVTNSGCEILTARLPDSPGI</sequence>
<protein>
    <recommendedName>
        <fullName evidence="11">Methionine aminopeptidase</fullName>
        <ecNumber evidence="11">3.4.11.18</ecNumber>
    </recommendedName>
</protein>
<comment type="similarity">
    <text evidence="9 10">Belongs to the peptidase M24A family. Methionine aminopeptidase type 1 subfamily.</text>
</comment>
<dbReference type="PANTHER" id="PTHR43330">
    <property type="entry name" value="METHIONINE AMINOPEPTIDASE"/>
    <property type="match status" value="1"/>
</dbReference>
<comment type="cofactor">
    <cofactor evidence="11">
        <name>Co(2+)</name>
        <dbReference type="ChEBI" id="CHEBI:48828"/>
    </cofactor>
    <cofactor evidence="11">
        <name>Zn(2+)</name>
        <dbReference type="ChEBI" id="CHEBI:29105"/>
    </cofactor>
    <cofactor evidence="11">
        <name>Mn(2+)</name>
        <dbReference type="ChEBI" id="CHEBI:29035"/>
    </cofactor>
    <cofactor evidence="11">
        <name>Fe(2+)</name>
        <dbReference type="ChEBI" id="CHEBI:29033"/>
    </cofactor>
    <text evidence="11">Binds 2 divalent metal cations per subunit. Has a high-affinity and a low affinity metal-binding site. The true nature of the physiological cofactor is under debate. The enzyme is active with cobalt, zinc, manganese or divalent iron ions.</text>
</comment>
<keyword evidence="5 9" id="KW-0479">Metal-binding</keyword>
<dbReference type="InterPro" id="IPR036005">
    <property type="entry name" value="Creatinase/aminopeptidase-like"/>
</dbReference>
<dbReference type="EMBL" id="LSSN01000128">
    <property type="protein sequence ID" value="OMJ25698.1"/>
    <property type="molecule type" value="Genomic_DNA"/>
</dbReference>
<feature type="domain" description="C6H2-type" evidence="12">
    <location>
        <begin position="4"/>
        <end position="56"/>
    </location>
</feature>
<dbReference type="EC" id="3.4.11.18" evidence="11"/>
<dbReference type="InterPro" id="IPR001714">
    <property type="entry name" value="Pept_M24_MAP"/>
</dbReference>
<dbReference type="Proteomes" id="UP000187283">
    <property type="component" value="Unassembled WGS sequence"/>
</dbReference>
<feature type="binding site" evidence="9">
    <location>
        <position position="183"/>
    </location>
    <ligand>
        <name>a protein</name>
        <dbReference type="ChEBI" id="CHEBI:16541"/>
    </ligand>
    <ligandPart>
        <name>N-terminal L-methionine residue</name>
        <dbReference type="ChEBI" id="CHEBI:64731"/>
    </ligandPart>
</feature>
<evidence type="ECO:0000313" key="14">
    <source>
        <dbReference type="Proteomes" id="UP000187283"/>
    </source>
</evidence>
<comment type="catalytic activity">
    <reaction evidence="9 11">
        <text>Release of N-terminal amino acids, preferentially methionine, from peptides and arylamides.</text>
        <dbReference type="EC" id="3.4.11.18"/>
    </reaction>
</comment>
<dbReference type="GO" id="GO:0008270">
    <property type="term" value="F:zinc ion binding"/>
    <property type="evidence" value="ECO:0007669"/>
    <property type="project" value="UniProtKB-KW"/>
</dbReference>
<comment type="cofactor">
    <cofactor evidence="9">
        <name>Zn(2+)</name>
        <dbReference type="ChEBI" id="CHEBI:29105"/>
    </cofactor>
    <cofactor evidence="9">
        <name>Co(2+)</name>
        <dbReference type="ChEBI" id="CHEBI:48828"/>
    </cofactor>
    <cofactor evidence="9">
        <name>Mn(2+)</name>
        <dbReference type="ChEBI" id="CHEBI:29035"/>
    </cofactor>
    <cofactor evidence="9">
        <name>Fe(2+)</name>
        <dbReference type="ChEBI" id="CHEBI:29033"/>
    </cofactor>
    <text evidence="9">Binds 2 divalent metal cations per subunit. Has a high-affinity and a low affinity metal-binding site. The true nature of the physiological cofactor is under debate. The enzyme is active with zinc, cobalt, manganese or divalent iron ions. Has high activity with zinc; zinc cofactor is transferred into the active site region by the ZNG1 zinc chaperone.</text>
</comment>
<dbReference type="GO" id="GO:0006508">
    <property type="term" value="P:proteolysis"/>
    <property type="evidence" value="ECO:0007669"/>
    <property type="project" value="UniProtKB-KW"/>
</dbReference>
<evidence type="ECO:0000256" key="9">
    <source>
        <dbReference type="HAMAP-Rule" id="MF_03174"/>
    </source>
</evidence>
<evidence type="ECO:0000256" key="8">
    <source>
        <dbReference type="ARBA" id="ARBA00022833"/>
    </source>
</evidence>
<evidence type="ECO:0000256" key="7">
    <source>
        <dbReference type="ARBA" id="ARBA00022801"/>
    </source>
</evidence>
<keyword evidence="14" id="KW-1185">Reference proteome</keyword>
<keyword evidence="7 9" id="KW-0378">Hydrolase</keyword>
<evidence type="ECO:0000313" key="13">
    <source>
        <dbReference type="EMBL" id="OMJ25698.1"/>
    </source>
</evidence>
<dbReference type="FunFam" id="3.90.230.10:FF:000010">
    <property type="entry name" value="Methionine aminopeptidase"/>
    <property type="match status" value="1"/>
</dbReference>
<dbReference type="Gene3D" id="6.10.140.2220">
    <property type="match status" value="1"/>
</dbReference>
<dbReference type="HAMAP" id="MF_01974">
    <property type="entry name" value="MetAP_1"/>
    <property type="match status" value="1"/>
</dbReference>
<dbReference type="PRINTS" id="PR00599">
    <property type="entry name" value="MAPEPTIDASE"/>
</dbReference>
<evidence type="ECO:0000256" key="4">
    <source>
        <dbReference type="ARBA" id="ARBA00022670"/>
    </source>
</evidence>
<dbReference type="AlphaFoldDB" id="A0A1R1YFK7"/>
<keyword evidence="3 9" id="KW-0963">Cytoplasm</keyword>
<comment type="subunit">
    <text evidence="9">Associates with the 60S ribosomal subunit of the 80S translational complex.</text>
</comment>
<proteinExistence type="inferred from homology"/>
<feature type="binding site" evidence="9">
    <location>
        <position position="200"/>
    </location>
    <ligand>
        <name>Zn(2+)</name>
        <dbReference type="ChEBI" id="CHEBI:29105"/>
        <label>3</label>
    </ligand>
</feature>
<dbReference type="InterPro" id="IPR002467">
    <property type="entry name" value="Pept_M24A_MAP1"/>
</dbReference>
<dbReference type="OrthoDB" id="3209743at2759"/>
<keyword evidence="6 10" id="KW-0863">Zinc-finger</keyword>
<keyword evidence="8" id="KW-0862">Zinc</keyword>
<comment type="caution">
    <text evidence="13">The sequence shown here is derived from an EMBL/GenBank/DDBJ whole genome shotgun (WGS) entry which is preliminary data.</text>
</comment>
<dbReference type="PROSITE" id="PS00680">
    <property type="entry name" value="MAP_1"/>
    <property type="match status" value="1"/>
</dbReference>
<dbReference type="GO" id="GO:0004239">
    <property type="term" value="F:initiator methionyl aminopeptidase activity"/>
    <property type="evidence" value="ECO:0007669"/>
    <property type="project" value="UniProtKB-UniRule"/>
</dbReference>
<feature type="binding site" evidence="9">
    <location>
        <position position="309"/>
    </location>
    <ligand>
        <name>Zn(2+)</name>
        <dbReference type="ChEBI" id="CHEBI:29105"/>
        <label>4</label>
        <note>catalytic</note>
    </ligand>
</feature>
<comment type="subcellular location">
    <subcellularLocation>
        <location evidence="1 9">Cytoplasm</location>
    </subcellularLocation>
</comment>
<gene>
    <name evidence="13" type="ORF">AYI70_g718</name>
</gene>
<dbReference type="Gene3D" id="3.90.230.10">
    <property type="entry name" value="Creatinase/methionine aminopeptidase superfamily"/>
    <property type="match status" value="1"/>
</dbReference>
<accession>A0A1R1YFK7</accession>
<evidence type="ECO:0000256" key="6">
    <source>
        <dbReference type="ARBA" id="ARBA00022771"/>
    </source>
</evidence>
<keyword evidence="2 9" id="KW-0031">Aminopeptidase</keyword>
<dbReference type="STRING" id="133412.A0A1R1YFK7"/>
<evidence type="ECO:0000256" key="10">
    <source>
        <dbReference type="PROSITE-ProRule" id="PRU01357"/>
    </source>
</evidence>
<dbReference type="InterPro" id="IPR031615">
    <property type="entry name" value="Zfn-C6H2"/>
</dbReference>
<organism evidence="13 14">
    <name type="scientific">Smittium culicis</name>
    <dbReference type="NCBI Taxonomy" id="133412"/>
    <lineage>
        <taxon>Eukaryota</taxon>
        <taxon>Fungi</taxon>
        <taxon>Fungi incertae sedis</taxon>
        <taxon>Zoopagomycota</taxon>
        <taxon>Kickxellomycotina</taxon>
        <taxon>Harpellomycetes</taxon>
        <taxon>Harpellales</taxon>
        <taxon>Legeriomycetaceae</taxon>
        <taxon>Smittium</taxon>
    </lineage>
</organism>
<feature type="binding site" evidence="9">
    <location>
        <position position="211"/>
    </location>
    <ligand>
        <name>Zn(2+)</name>
        <dbReference type="ChEBI" id="CHEBI:29105"/>
        <label>4</label>
        <note>catalytic</note>
    </ligand>
</feature>
<dbReference type="SUPFAM" id="SSF55920">
    <property type="entry name" value="Creatinase/aminopeptidase"/>
    <property type="match status" value="1"/>
</dbReference>
<evidence type="ECO:0000256" key="2">
    <source>
        <dbReference type="ARBA" id="ARBA00022438"/>
    </source>
</evidence>
<evidence type="ECO:0000256" key="3">
    <source>
        <dbReference type="ARBA" id="ARBA00022490"/>
    </source>
</evidence>
<dbReference type="PANTHER" id="PTHR43330:SF7">
    <property type="entry name" value="METHIONINE AMINOPEPTIDASE 1"/>
    <property type="match status" value="1"/>
</dbReference>